<dbReference type="PANTHER" id="PTHR33155">
    <property type="entry name" value="FANTASTIC FOUR-LIKE PROTEIN (DUF3049)"/>
    <property type="match status" value="1"/>
</dbReference>
<dbReference type="Proteomes" id="UP000734854">
    <property type="component" value="Unassembled WGS sequence"/>
</dbReference>
<evidence type="ECO:0000259" key="3">
    <source>
        <dbReference type="Pfam" id="PF11250"/>
    </source>
</evidence>
<name>A0A8J5HW38_ZINOF</name>
<feature type="compositionally biased region" description="Pro residues" evidence="2">
    <location>
        <begin position="19"/>
        <end position="32"/>
    </location>
</feature>
<organism evidence="4 5">
    <name type="scientific">Zingiber officinale</name>
    <name type="common">Ginger</name>
    <name type="synonym">Amomum zingiber</name>
    <dbReference type="NCBI Taxonomy" id="94328"/>
    <lineage>
        <taxon>Eukaryota</taxon>
        <taxon>Viridiplantae</taxon>
        <taxon>Streptophyta</taxon>
        <taxon>Embryophyta</taxon>
        <taxon>Tracheophyta</taxon>
        <taxon>Spermatophyta</taxon>
        <taxon>Magnoliopsida</taxon>
        <taxon>Liliopsida</taxon>
        <taxon>Zingiberales</taxon>
        <taxon>Zingiberaceae</taxon>
        <taxon>Zingiber</taxon>
    </lineage>
</organism>
<comment type="similarity">
    <text evidence="1">Belongs to the fantastic four family.</text>
</comment>
<gene>
    <name evidence="4" type="ORF">ZIOFF_005231</name>
</gene>
<accession>A0A8J5HW38</accession>
<dbReference type="Pfam" id="PF11250">
    <property type="entry name" value="FAF"/>
    <property type="match status" value="1"/>
</dbReference>
<dbReference type="InterPro" id="IPR021410">
    <property type="entry name" value="FAF"/>
</dbReference>
<reference evidence="4 5" key="1">
    <citation type="submission" date="2020-08" db="EMBL/GenBank/DDBJ databases">
        <title>Plant Genome Project.</title>
        <authorList>
            <person name="Zhang R.-G."/>
        </authorList>
    </citation>
    <scope>NUCLEOTIDE SEQUENCE [LARGE SCALE GENOMIC DNA]</scope>
    <source>
        <tissue evidence="4">Rhizome</tissue>
    </source>
</reference>
<feature type="compositionally biased region" description="Acidic residues" evidence="2">
    <location>
        <begin position="68"/>
        <end position="82"/>
    </location>
</feature>
<evidence type="ECO:0000313" key="5">
    <source>
        <dbReference type="Proteomes" id="UP000734854"/>
    </source>
</evidence>
<comment type="caution">
    <text evidence="4">The sequence shown here is derived from an EMBL/GenBank/DDBJ whole genome shotgun (WGS) entry which is preliminary data.</text>
</comment>
<dbReference type="EMBL" id="JACMSC010000002">
    <property type="protein sequence ID" value="KAG6531425.1"/>
    <property type="molecule type" value="Genomic_DNA"/>
</dbReference>
<feature type="region of interest" description="Disordered" evidence="2">
    <location>
        <begin position="64"/>
        <end position="100"/>
    </location>
</feature>
<feature type="domain" description="FAF" evidence="3">
    <location>
        <begin position="111"/>
        <end position="158"/>
    </location>
</feature>
<dbReference type="InterPro" id="IPR046431">
    <property type="entry name" value="FAF_dom"/>
</dbReference>
<dbReference type="AlphaFoldDB" id="A0A8J5HW38"/>
<feature type="region of interest" description="Disordered" evidence="2">
    <location>
        <begin position="1"/>
        <end position="36"/>
    </location>
</feature>
<dbReference type="PANTHER" id="PTHR33155:SF75">
    <property type="entry name" value="OS02G0750800 PROTEIN"/>
    <property type="match status" value="1"/>
</dbReference>
<evidence type="ECO:0000256" key="2">
    <source>
        <dbReference type="SAM" id="MobiDB-lite"/>
    </source>
</evidence>
<feature type="compositionally biased region" description="Acidic residues" evidence="2">
    <location>
        <begin position="89"/>
        <end position="99"/>
    </location>
</feature>
<proteinExistence type="inferred from homology"/>
<sequence>MLSSFLFRTKNTATVSPAMPIPAPPPPPPALRPPLGLKTIADASLDSPRKANCVKRSFFTAAAPRDAEWEETEEEEEEEEEKEDRKEAEEEEEEEEDDSVCWARYGRDSRRFPPPMLLSRVLKRVYEAGGRLVIREVRVDHQQHLRARRRNGRLTLQLVELVGVRRGGGEVEKCEKVGSGMSAPATMSCSESVFGKDVAFEEGRRLQLPVSRMRMVVQN</sequence>
<evidence type="ECO:0000256" key="1">
    <source>
        <dbReference type="ARBA" id="ARBA00008690"/>
    </source>
</evidence>
<protein>
    <recommendedName>
        <fullName evidence="3">FAF domain-containing protein</fullName>
    </recommendedName>
</protein>
<keyword evidence="5" id="KW-1185">Reference proteome</keyword>
<evidence type="ECO:0000313" key="4">
    <source>
        <dbReference type="EMBL" id="KAG6531425.1"/>
    </source>
</evidence>